<dbReference type="PATRIC" id="fig|273035.7.peg.12"/>
<dbReference type="GO" id="GO:0032259">
    <property type="term" value="P:methylation"/>
    <property type="evidence" value="ECO:0007669"/>
    <property type="project" value="UniProtKB-KW"/>
</dbReference>
<dbReference type="PANTHER" id="PTHR47739">
    <property type="entry name" value="TRNA1(VAL) (ADENINE(37)-N6)-METHYLTRANSFERASE"/>
    <property type="match status" value="1"/>
</dbReference>
<name>A0A0K2JFB1_SPIKU</name>
<dbReference type="InterPro" id="IPR002052">
    <property type="entry name" value="DNA_methylase_N6_adenine_CS"/>
</dbReference>
<dbReference type="GO" id="GO:0003676">
    <property type="term" value="F:nucleic acid binding"/>
    <property type="evidence" value="ECO:0007669"/>
    <property type="project" value="InterPro"/>
</dbReference>
<dbReference type="KEGG" id="skn:SKUN_0011"/>
<dbReference type="STRING" id="273035.SKUN_0011"/>
<dbReference type="EMBL" id="CP010899">
    <property type="protein sequence ID" value="ALA96936.1"/>
    <property type="molecule type" value="Genomic_DNA"/>
</dbReference>
<dbReference type="GO" id="GO:0008170">
    <property type="term" value="F:N-methyltransferase activity"/>
    <property type="evidence" value="ECO:0007669"/>
    <property type="project" value="UniProtKB-ARBA"/>
</dbReference>
<dbReference type="Proteomes" id="UP000062963">
    <property type="component" value="Chromosome"/>
</dbReference>
<dbReference type="OrthoDB" id="9777257at2"/>
<dbReference type="AlphaFoldDB" id="A0A0K2JFB1"/>
<proteinExistence type="predicted"/>
<dbReference type="InterPro" id="IPR007848">
    <property type="entry name" value="Small_mtfrase_dom"/>
</dbReference>
<keyword evidence="2" id="KW-0808">Transferase</keyword>
<dbReference type="PROSITE" id="PS00092">
    <property type="entry name" value="N6_MTASE"/>
    <property type="match status" value="1"/>
</dbReference>
<sequence length="240" mass="27430">MKVLNDLLDYEGIKINQRTDMFNFSLDTVLLARFATLNTKIKNILDIGTNNAVIPLILSTLTSAPITGIELQKEAVQLAEENVALNHKIEQIKIIHNDINEYIKTNANVKYNLIVCNPPFFKVNGAKLNEKNKLLIPARHETDVTLEEIIFAVKKLVANRGYFAIIHRTTRLLEITALLIKYGFNIKRLQFIHPFVESKANNVLIEARFQSGAGLIVEKPIIVHNKNYHYTEQVLKLFRK</sequence>
<reference evidence="2 3" key="1">
    <citation type="journal article" date="2015" name="Genome Announc.">
        <title>Complete Genome Sequence of Spiroplasma kunkelii Strain CR2-3x, Causal Agent of Corn Stunt Disease in Zea mays L.</title>
        <authorList>
            <person name="Davis R.E."/>
            <person name="Shao J."/>
            <person name="Dally E.L."/>
            <person name="Zhao Y."/>
            <person name="Gasparich G.E."/>
            <person name="Gaynor B.J."/>
            <person name="Athey J.C."/>
            <person name="Harrison N.A."/>
            <person name="Donofrio N."/>
        </authorList>
    </citation>
    <scope>NUCLEOTIDE SEQUENCE [LARGE SCALE GENOMIC DNA]</scope>
    <source>
        <strain evidence="2 3">CR2-3x</strain>
    </source>
</reference>
<organism evidence="2 3">
    <name type="scientific">Spiroplasma kunkelii CR2-3x</name>
    <dbReference type="NCBI Taxonomy" id="273035"/>
    <lineage>
        <taxon>Bacteria</taxon>
        <taxon>Bacillati</taxon>
        <taxon>Mycoplasmatota</taxon>
        <taxon>Mollicutes</taxon>
        <taxon>Entomoplasmatales</taxon>
        <taxon>Spiroplasmataceae</taxon>
        <taxon>Spiroplasma</taxon>
    </lineage>
</organism>
<dbReference type="Gene3D" id="3.40.50.150">
    <property type="entry name" value="Vaccinia Virus protein VP39"/>
    <property type="match status" value="1"/>
</dbReference>
<dbReference type="SUPFAM" id="SSF53335">
    <property type="entry name" value="S-adenosyl-L-methionine-dependent methyltransferases"/>
    <property type="match status" value="1"/>
</dbReference>
<keyword evidence="2" id="KW-0489">Methyltransferase</keyword>
<dbReference type="Pfam" id="PF05175">
    <property type="entry name" value="MTS"/>
    <property type="match status" value="1"/>
</dbReference>
<dbReference type="RefSeq" id="WP_053390319.1">
    <property type="nucleotide sequence ID" value="NZ_CP010899.1"/>
</dbReference>
<dbReference type="InterPro" id="IPR050210">
    <property type="entry name" value="tRNA_Adenine-N(6)_MTase"/>
</dbReference>
<evidence type="ECO:0000313" key="3">
    <source>
        <dbReference type="Proteomes" id="UP000062963"/>
    </source>
</evidence>
<dbReference type="PANTHER" id="PTHR47739:SF1">
    <property type="entry name" value="TRNA1(VAL) (ADENINE(37)-N6)-METHYLTRANSFERASE"/>
    <property type="match status" value="1"/>
</dbReference>
<evidence type="ECO:0000313" key="2">
    <source>
        <dbReference type="EMBL" id="ALA96936.1"/>
    </source>
</evidence>
<gene>
    <name evidence="2" type="primary">yabB</name>
    <name evidence="2" type="ORF">SKUN_0011</name>
</gene>
<protein>
    <submittedName>
        <fullName evidence="2">Methyltransferase</fullName>
    </submittedName>
</protein>
<dbReference type="CDD" id="cd02440">
    <property type="entry name" value="AdoMet_MTases"/>
    <property type="match status" value="1"/>
</dbReference>
<feature type="domain" description="Methyltransferase small" evidence="1">
    <location>
        <begin position="32"/>
        <end position="138"/>
    </location>
</feature>
<accession>A0A0K2JFB1</accession>
<dbReference type="InterPro" id="IPR029063">
    <property type="entry name" value="SAM-dependent_MTases_sf"/>
</dbReference>
<evidence type="ECO:0000259" key="1">
    <source>
        <dbReference type="Pfam" id="PF05175"/>
    </source>
</evidence>
<keyword evidence="3" id="KW-1185">Reference proteome</keyword>
<dbReference type="GO" id="GO:0008757">
    <property type="term" value="F:S-adenosylmethionine-dependent methyltransferase activity"/>
    <property type="evidence" value="ECO:0007669"/>
    <property type="project" value="UniProtKB-ARBA"/>
</dbReference>